<dbReference type="PROSITE" id="PS51257">
    <property type="entry name" value="PROKAR_LIPOPROTEIN"/>
    <property type="match status" value="1"/>
</dbReference>
<name>A0A2R8B8J7_9RHOB</name>
<dbReference type="OrthoDB" id="9797755at2"/>
<evidence type="ECO:0000313" key="2">
    <source>
        <dbReference type="EMBL" id="SPH19395.1"/>
    </source>
</evidence>
<dbReference type="AlphaFoldDB" id="A0A2R8B8J7"/>
<keyword evidence="3" id="KW-1185">Reference proteome</keyword>
<dbReference type="InterPro" id="IPR010297">
    <property type="entry name" value="DUF900_hydrolase"/>
</dbReference>
<dbReference type="Gene3D" id="3.40.50.1820">
    <property type="entry name" value="alpha/beta hydrolase"/>
    <property type="match status" value="1"/>
</dbReference>
<dbReference type="SUPFAM" id="SSF53474">
    <property type="entry name" value="alpha/beta-Hydrolases"/>
    <property type="match status" value="1"/>
</dbReference>
<feature type="signal peptide" evidence="1">
    <location>
        <begin position="1"/>
        <end position="23"/>
    </location>
</feature>
<sequence length="366" mass="40150">MTVMRWIVLCLVFVVAGCSNRTAAPIVPSALSVGTNKTVFVGTTRKQGSEGLFGIERSSLSLLQLQVSIPPQRTPGTISDGLDKPNPMRDFTIADQKLFATPTAFRSTLRKDIQADGLPQDEVTIYVHGFNNSFADTAFRIAQLSHDLDLPGPMATYAWPSRGHPLGYEYDADSTLFARDGLLELIDNIQASGAKKIFLVAHSMGGRLVMETLRQIEIKTPGWSKRNLSGVMLISPDINADVFLSQIKSFKSLPQPFIVFTSTRDVLLRLSAGLRWEDQRLGNIEDIDVFADYPINFVDVSAFEDRSSGNHFVAGNSPALIALLKSPQRFDQEFLQGHAGSVGGLPGYRRVLRNATQVVILPAGER</sequence>
<dbReference type="InterPro" id="IPR029058">
    <property type="entry name" value="AB_hydrolase_fold"/>
</dbReference>
<feature type="chain" id="PRO_5015320984" evidence="1">
    <location>
        <begin position="24"/>
        <end position="366"/>
    </location>
</feature>
<dbReference type="PANTHER" id="PTHR36513:SF1">
    <property type="entry name" value="TRANSMEMBRANE PROTEIN"/>
    <property type="match status" value="1"/>
</dbReference>
<dbReference type="Pfam" id="PF05990">
    <property type="entry name" value="DUF900"/>
    <property type="match status" value="1"/>
</dbReference>
<accession>A0A2R8B8J7</accession>
<reference evidence="2 3" key="1">
    <citation type="submission" date="2018-03" db="EMBL/GenBank/DDBJ databases">
        <authorList>
            <person name="Keele B.F."/>
        </authorList>
    </citation>
    <scope>NUCLEOTIDE SEQUENCE [LARGE SCALE GENOMIC DNA]</scope>
    <source>
        <strain evidence="2 3">CECT 8599</strain>
    </source>
</reference>
<evidence type="ECO:0000313" key="3">
    <source>
        <dbReference type="Proteomes" id="UP000244880"/>
    </source>
</evidence>
<dbReference type="Proteomes" id="UP000244880">
    <property type="component" value="Unassembled WGS sequence"/>
</dbReference>
<keyword evidence="1" id="KW-0732">Signal</keyword>
<dbReference type="PANTHER" id="PTHR36513">
    <property type="entry name" value="ABC TRANSMEMBRANE TYPE-1 DOMAIN-CONTAINING PROTEIN"/>
    <property type="match status" value="1"/>
</dbReference>
<dbReference type="RefSeq" id="WP_108826741.1">
    <property type="nucleotide sequence ID" value="NZ_OMOR01000001.1"/>
</dbReference>
<organism evidence="2 3">
    <name type="scientific">Ascidiaceihabitans donghaensis</name>
    <dbReference type="NCBI Taxonomy" id="1510460"/>
    <lineage>
        <taxon>Bacteria</taxon>
        <taxon>Pseudomonadati</taxon>
        <taxon>Pseudomonadota</taxon>
        <taxon>Alphaproteobacteria</taxon>
        <taxon>Rhodobacterales</taxon>
        <taxon>Paracoccaceae</taxon>
        <taxon>Ascidiaceihabitans</taxon>
    </lineage>
</organism>
<evidence type="ECO:0000256" key="1">
    <source>
        <dbReference type="SAM" id="SignalP"/>
    </source>
</evidence>
<proteinExistence type="predicted"/>
<dbReference type="EMBL" id="OMOR01000001">
    <property type="protein sequence ID" value="SPH19395.1"/>
    <property type="molecule type" value="Genomic_DNA"/>
</dbReference>
<protein>
    <submittedName>
        <fullName evidence="2">Uncharacterized protein</fullName>
    </submittedName>
</protein>
<gene>
    <name evidence="2" type="ORF">ASD8599_00119</name>
</gene>